<dbReference type="RefSeq" id="XP_046063715.1">
    <property type="nucleotide sequence ID" value="XM_046202349.1"/>
</dbReference>
<protein>
    <submittedName>
        <fullName evidence="1">Uncharacterized protein</fullName>
    </submittedName>
</protein>
<sequence>MDCYRLPEAVLRVLGIGLDSFLLFFECSGVGNLSFSEMERNSAVVCVQDGKRREPGEISRLLSQFRFSKLVNNPGVSISLGGVCGSQQQGFELLDRPERRLDPRCYASLWGVLDFRENVWGFVQLAEICLGDGIFRVRL</sequence>
<evidence type="ECO:0000313" key="1">
    <source>
        <dbReference type="EMBL" id="KAH3669452.1"/>
    </source>
</evidence>
<comment type="caution">
    <text evidence="1">The sequence shown here is derived from an EMBL/GenBank/DDBJ whole genome shotgun (WGS) entry which is preliminary data.</text>
</comment>
<keyword evidence="2" id="KW-1185">Reference proteome</keyword>
<name>A0A9P8PCH1_9ASCO</name>
<dbReference type="AlphaFoldDB" id="A0A9P8PCH1"/>
<reference evidence="1" key="2">
    <citation type="submission" date="2021-01" db="EMBL/GenBank/DDBJ databases">
        <authorList>
            <person name="Schikora-Tamarit M.A."/>
        </authorList>
    </citation>
    <scope>NUCLEOTIDE SEQUENCE</scope>
    <source>
        <strain evidence="1">CBS6075</strain>
    </source>
</reference>
<accession>A0A9P8PCH1</accession>
<dbReference type="GeneID" id="70233541"/>
<reference evidence="1" key="1">
    <citation type="journal article" date="2021" name="Open Biol.">
        <title>Shared evolutionary footprints suggest mitochondrial oxidative damage underlies multiple complex I losses in fungi.</title>
        <authorList>
            <person name="Schikora-Tamarit M.A."/>
            <person name="Marcet-Houben M."/>
            <person name="Nosek J."/>
            <person name="Gabaldon T."/>
        </authorList>
    </citation>
    <scope>NUCLEOTIDE SEQUENCE</scope>
    <source>
        <strain evidence="1">CBS6075</strain>
    </source>
</reference>
<proteinExistence type="predicted"/>
<organism evidence="1 2">
    <name type="scientific">Ogataea philodendri</name>
    <dbReference type="NCBI Taxonomy" id="1378263"/>
    <lineage>
        <taxon>Eukaryota</taxon>
        <taxon>Fungi</taxon>
        <taxon>Dikarya</taxon>
        <taxon>Ascomycota</taxon>
        <taxon>Saccharomycotina</taxon>
        <taxon>Pichiomycetes</taxon>
        <taxon>Pichiales</taxon>
        <taxon>Pichiaceae</taxon>
        <taxon>Ogataea</taxon>
    </lineage>
</organism>
<dbReference type="EMBL" id="JAEUBE010000137">
    <property type="protein sequence ID" value="KAH3669452.1"/>
    <property type="molecule type" value="Genomic_DNA"/>
</dbReference>
<gene>
    <name evidence="1" type="ORF">OGAPHI_001573</name>
</gene>
<dbReference type="Proteomes" id="UP000769157">
    <property type="component" value="Unassembled WGS sequence"/>
</dbReference>
<evidence type="ECO:0000313" key="2">
    <source>
        <dbReference type="Proteomes" id="UP000769157"/>
    </source>
</evidence>